<sequence>MKTNSIKWGHQPPSPQSIIWKHITFLLFLFVFMSMATVHAQKIVGYTPSWLGSANDIDYDRLTHINYAFALPTASGGLQAIENPAKLQSLVSQGHAKGVKVLIAIGGWDLGDGGGNDGRFNTLAASASSRNNFVNNVLSVINQYNLDGADIDWEFPEPVNGAPDNNFTLLMGQLSTALHNQGKLLTAAVNGSAWAADGISSQVFGYVDFLNIMAYDGDAGAGHSPYSYAESALNYYKGRGLPAAKAVIGVPFYARPSWKGYNTLIAEGADPYSDYFNGDYYNGINTIKAKTALAKSQGGGIMIWTLDHDVQGQYALLKAIKDEMGTTGGSGVVTLFQHCDYGGYSASLNTGSYTLGQLQALGVANDDISSLQVQNGYQITMYQHDNFTGNVLVKTSNDNCLVNEEFNDDISSVIVAQASSGWSATIEAENWTVQSGTQTEACAEGGQNVGWIDTNDWMVWDINPPSSGTYTVEYRVASPNSSGMIQLEKAGGSPVYGSRSVPNTGGWQNWTTISHSINLTAGQQQIAIKALTGGWNINWLKLTSSSGSRIALESQKSHINHPDLRIFPNPTSDYLEVQGSADMGRYTIYDLNGKTVSNGHNSPQEDHKKIDVRQLKAGIYFISHSKSKKVLRFIKQ</sequence>
<dbReference type="Gene3D" id="2.60.120.260">
    <property type="entry name" value="Galactose-binding domain-like"/>
    <property type="match status" value="1"/>
</dbReference>
<dbReference type="PROSITE" id="PS51175">
    <property type="entry name" value="CBM6"/>
    <property type="match status" value="1"/>
</dbReference>
<dbReference type="NCBIfam" id="TIGR04183">
    <property type="entry name" value="Por_Secre_tail"/>
    <property type="match status" value="1"/>
</dbReference>
<evidence type="ECO:0000256" key="5">
    <source>
        <dbReference type="ARBA" id="ARBA00022737"/>
    </source>
</evidence>
<dbReference type="SUPFAM" id="SSF49785">
    <property type="entry name" value="Galactose-binding domain-like"/>
    <property type="match status" value="1"/>
</dbReference>
<dbReference type="InterPro" id="IPR026444">
    <property type="entry name" value="Secre_tail"/>
</dbReference>
<evidence type="ECO:0000313" key="10">
    <source>
        <dbReference type="Proteomes" id="UP001610063"/>
    </source>
</evidence>
<dbReference type="EC" id="3.2.1.14" evidence="3"/>
<dbReference type="InterPro" id="IPR001223">
    <property type="entry name" value="Glyco_hydro18_cat"/>
</dbReference>
<dbReference type="PROSITE" id="PS50915">
    <property type="entry name" value="CRYSTALLIN_BETA_GAMMA"/>
    <property type="match status" value="1"/>
</dbReference>
<dbReference type="InterPro" id="IPR005084">
    <property type="entry name" value="CBM6"/>
</dbReference>
<dbReference type="SMART" id="SM00247">
    <property type="entry name" value="XTALbg"/>
    <property type="match status" value="1"/>
</dbReference>
<gene>
    <name evidence="9" type="ORF">ACHKAR_08765</name>
</gene>
<keyword evidence="9" id="KW-0378">Hydrolase</keyword>
<dbReference type="SUPFAM" id="SSF51445">
    <property type="entry name" value="(Trans)glycosidases"/>
    <property type="match status" value="1"/>
</dbReference>
<evidence type="ECO:0000259" key="8">
    <source>
        <dbReference type="PROSITE" id="PS51910"/>
    </source>
</evidence>
<dbReference type="InterPro" id="IPR011583">
    <property type="entry name" value="Chitinase_II/V-like_cat"/>
</dbReference>
<keyword evidence="5" id="KW-0677">Repeat</keyword>
<keyword evidence="10" id="KW-1185">Reference proteome</keyword>
<dbReference type="PANTHER" id="PTHR11177">
    <property type="entry name" value="CHITINASE"/>
    <property type="match status" value="1"/>
</dbReference>
<dbReference type="RefSeq" id="WP_395417082.1">
    <property type="nucleotide sequence ID" value="NZ_JBIPKE010000015.1"/>
</dbReference>
<dbReference type="EMBL" id="JBIPKE010000015">
    <property type="protein sequence ID" value="MFH6983527.1"/>
    <property type="molecule type" value="Genomic_DNA"/>
</dbReference>
<dbReference type="Gene3D" id="3.20.20.80">
    <property type="entry name" value="Glycosidases"/>
    <property type="match status" value="1"/>
</dbReference>
<dbReference type="Gene3D" id="3.40.5.30">
    <property type="entry name" value="(Trans)glycosidases - domain 2"/>
    <property type="match status" value="1"/>
</dbReference>
<dbReference type="PANTHER" id="PTHR11177:SF317">
    <property type="entry name" value="CHITINASE 12-RELATED"/>
    <property type="match status" value="1"/>
</dbReference>
<evidence type="ECO:0000256" key="3">
    <source>
        <dbReference type="ARBA" id="ARBA00012729"/>
    </source>
</evidence>
<dbReference type="InterPro" id="IPR001064">
    <property type="entry name" value="Beta/gamma_crystallin"/>
</dbReference>
<dbReference type="Gene3D" id="2.60.20.10">
    <property type="entry name" value="Crystallins"/>
    <property type="match status" value="1"/>
</dbReference>
<evidence type="ECO:0000313" key="9">
    <source>
        <dbReference type="EMBL" id="MFH6983527.1"/>
    </source>
</evidence>
<evidence type="ECO:0000256" key="2">
    <source>
        <dbReference type="ARBA" id="ARBA00009646"/>
    </source>
</evidence>
<comment type="catalytic activity">
    <reaction evidence="1">
        <text>Random endo-hydrolysis of N-acetyl-beta-D-glucosaminide (1-&gt;4)-beta-linkages in chitin and chitodextrins.</text>
        <dbReference type="EC" id="3.2.1.14"/>
    </reaction>
</comment>
<evidence type="ECO:0000256" key="1">
    <source>
        <dbReference type="ARBA" id="ARBA00000822"/>
    </source>
</evidence>
<feature type="domain" description="CBM6" evidence="7">
    <location>
        <begin position="424"/>
        <end position="543"/>
    </location>
</feature>
<reference evidence="9 10" key="1">
    <citation type="journal article" date="2013" name="Int. J. Syst. Evol. Microbiol.">
        <title>Marinoscillum luteum sp. nov., isolated from marine sediment.</title>
        <authorList>
            <person name="Cha I.T."/>
            <person name="Park S.J."/>
            <person name="Kim S.J."/>
            <person name="Kim J.G."/>
            <person name="Jung M.Y."/>
            <person name="Shin K.S."/>
            <person name="Kwon K.K."/>
            <person name="Yang S.H."/>
            <person name="Seo Y.S."/>
            <person name="Rhee S.K."/>
        </authorList>
    </citation>
    <scope>NUCLEOTIDE SEQUENCE [LARGE SCALE GENOMIC DNA]</scope>
    <source>
        <strain evidence="9 10">KCTC 23939</strain>
    </source>
</reference>
<dbReference type="InterPro" id="IPR008979">
    <property type="entry name" value="Galactose-bd-like_sf"/>
</dbReference>
<dbReference type="SMART" id="SM00636">
    <property type="entry name" value="Glyco_18"/>
    <property type="match status" value="1"/>
</dbReference>
<feature type="domain" description="GH18" evidence="8">
    <location>
        <begin position="41"/>
        <end position="327"/>
    </location>
</feature>
<organism evidence="9 10">
    <name type="scientific">Marinoscillum luteum</name>
    <dbReference type="NCBI Taxonomy" id="861051"/>
    <lineage>
        <taxon>Bacteria</taxon>
        <taxon>Pseudomonadati</taxon>
        <taxon>Bacteroidota</taxon>
        <taxon>Cytophagia</taxon>
        <taxon>Cytophagales</taxon>
        <taxon>Reichenbachiellaceae</taxon>
        <taxon>Marinoscillum</taxon>
    </lineage>
</organism>
<evidence type="ECO:0000259" key="7">
    <source>
        <dbReference type="PROSITE" id="PS51175"/>
    </source>
</evidence>
<dbReference type="Proteomes" id="UP001610063">
    <property type="component" value="Unassembled WGS sequence"/>
</dbReference>
<accession>A0ABW7N841</accession>
<comment type="caution">
    <text evidence="9">The sequence shown here is derived from an EMBL/GenBank/DDBJ whole genome shotgun (WGS) entry which is preliminary data.</text>
</comment>
<dbReference type="SUPFAM" id="SSF49695">
    <property type="entry name" value="gamma-Crystallin-like"/>
    <property type="match status" value="1"/>
</dbReference>
<dbReference type="InterPro" id="IPR017853">
    <property type="entry name" value="GH"/>
</dbReference>
<dbReference type="Pfam" id="PF18962">
    <property type="entry name" value="Por_Secre_tail"/>
    <property type="match status" value="1"/>
</dbReference>
<dbReference type="GO" id="GO:0016787">
    <property type="term" value="F:hydrolase activity"/>
    <property type="evidence" value="ECO:0007669"/>
    <property type="project" value="UniProtKB-KW"/>
</dbReference>
<dbReference type="InterPro" id="IPR011024">
    <property type="entry name" value="G_crystallin-like"/>
</dbReference>
<comment type="similarity">
    <text evidence="2">Belongs to the beta/gamma-crystallin family.</text>
</comment>
<protein>
    <recommendedName>
        <fullName evidence="3">chitinase</fullName>
        <ecNumber evidence="3">3.2.1.14</ecNumber>
    </recommendedName>
</protein>
<dbReference type="InterPro" id="IPR006584">
    <property type="entry name" value="Cellulose-bd_IV"/>
</dbReference>
<name>A0ABW7N841_9BACT</name>
<evidence type="ECO:0000256" key="4">
    <source>
        <dbReference type="ARBA" id="ARBA00022729"/>
    </source>
</evidence>
<evidence type="ECO:0000259" key="6">
    <source>
        <dbReference type="PROSITE" id="PS50915"/>
    </source>
</evidence>
<keyword evidence="4" id="KW-0732">Signal</keyword>
<proteinExistence type="inferred from homology"/>
<dbReference type="InterPro" id="IPR050314">
    <property type="entry name" value="Glycosyl_Hydrlase_18"/>
</dbReference>
<dbReference type="Pfam" id="PF03422">
    <property type="entry name" value="CBM_6"/>
    <property type="match status" value="1"/>
</dbReference>
<dbReference type="CDD" id="cd04080">
    <property type="entry name" value="CBM6_cellulase-like"/>
    <property type="match status" value="1"/>
</dbReference>
<feature type="domain" description="Beta/gamma crystallin 'Greek key'" evidence="6">
    <location>
        <begin position="331"/>
        <end position="375"/>
    </location>
</feature>
<dbReference type="SMART" id="SM00606">
    <property type="entry name" value="CBD_IV"/>
    <property type="match status" value="1"/>
</dbReference>
<dbReference type="PROSITE" id="PS51910">
    <property type="entry name" value="GH18_2"/>
    <property type="match status" value="1"/>
</dbReference>
<dbReference type="Pfam" id="PF00704">
    <property type="entry name" value="Glyco_hydro_18"/>
    <property type="match status" value="1"/>
</dbReference>